<gene>
    <name evidence="7" type="ORF">DERF_001249</name>
</gene>
<feature type="compositionally biased region" description="Polar residues" evidence="4">
    <location>
        <begin position="22"/>
        <end position="32"/>
    </location>
</feature>
<comment type="caution">
    <text evidence="7">The sequence shown here is derived from an EMBL/GenBank/DDBJ whole genome shotgun (WGS) entry which is preliminary data.</text>
</comment>
<evidence type="ECO:0000259" key="6">
    <source>
        <dbReference type="Pfam" id="PF14748"/>
    </source>
</evidence>
<evidence type="ECO:0008006" key="9">
    <source>
        <dbReference type="Google" id="ProtNLM"/>
    </source>
</evidence>
<evidence type="ECO:0000259" key="5">
    <source>
        <dbReference type="Pfam" id="PF03807"/>
    </source>
</evidence>
<dbReference type="Pfam" id="PF03807">
    <property type="entry name" value="F420_oxidored"/>
    <property type="match status" value="1"/>
</dbReference>
<evidence type="ECO:0000313" key="8">
    <source>
        <dbReference type="Proteomes" id="UP000790347"/>
    </source>
</evidence>
<dbReference type="AlphaFoldDB" id="A0A922IAH3"/>
<dbReference type="SUPFAM" id="SSF48179">
    <property type="entry name" value="6-phosphogluconate dehydrogenase C-terminal domain-like"/>
    <property type="match status" value="1"/>
</dbReference>
<dbReference type="Pfam" id="PF14748">
    <property type="entry name" value="P5CR_dimer"/>
    <property type="match status" value="1"/>
</dbReference>
<organism evidence="7 8">
    <name type="scientific">Dermatophagoides farinae</name>
    <name type="common">American house dust mite</name>
    <dbReference type="NCBI Taxonomy" id="6954"/>
    <lineage>
        <taxon>Eukaryota</taxon>
        <taxon>Metazoa</taxon>
        <taxon>Ecdysozoa</taxon>
        <taxon>Arthropoda</taxon>
        <taxon>Chelicerata</taxon>
        <taxon>Arachnida</taxon>
        <taxon>Acari</taxon>
        <taxon>Acariformes</taxon>
        <taxon>Sarcoptiformes</taxon>
        <taxon>Astigmata</taxon>
        <taxon>Psoroptidia</taxon>
        <taxon>Analgoidea</taxon>
        <taxon>Pyroglyphidae</taxon>
        <taxon>Dermatophagoidinae</taxon>
        <taxon>Dermatophagoides</taxon>
    </lineage>
</organism>
<feature type="compositionally biased region" description="Basic and acidic residues" evidence="4">
    <location>
        <begin position="84"/>
        <end position="99"/>
    </location>
</feature>
<dbReference type="EMBL" id="ASGP02000001">
    <property type="protein sequence ID" value="KAH9527218.1"/>
    <property type="molecule type" value="Genomic_DNA"/>
</dbReference>
<dbReference type="PANTHER" id="PTHR11645:SF0">
    <property type="entry name" value="PYRROLINE-5-CARBOXYLATE REDUCTASE 3"/>
    <property type="match status" value="1"/>
</dbReference>
<feature type="compositionally biased region" description="Acidic residues" evidence="4">
    <location>
        <begin position="100"/>
        <end position="113"/>
    </location>
</feature>
<dbReference type="PANTHER" id="PTHR11645">
    <property type="entry name" value="PYRROLINE-5-CARBOXYLATE REDUCTASE"/>
    <property type="match status" value="1"/>
</dbReference>
<evidence type="ECO:0000256" key="2">
    <source>
        <dbReference type="ARBA" id="ARBA00022857"/>
    </source>
</evidence>
<keyword evidence="3" id="KW-0560">Oxidoreductase</keyword>
<protein>
    <recommendedName>
        <fullName evidence="9">Pyrroline-5-carboxylate reductase</fullName>
    </recommendedName>
</protein>
<feature type="compositionally biased region" description="Basic and acidic residues" evidence="4">
    <location>
        <begin position="33"/>
        <end position="63"/>
    </location>
</feature>
<keyword evidence="8" id="KW-1185">Reference proteome</keyword>
<feature type="region of interest" description="Disordered" evidence="4">
    <location>
        <begin position="1"/>
        <end position="150"/>
    </location>
</feature>
<comment type="similarity">
    <text evidence="1">Belongs to the pyrroline-5-carboxylate reductase family.</text>
</comment>
<dbReference type="InterPro" id="IPR036291">
    <property type="entry name" value="NAD(P)-bd_dom_sf"/>
</dbReference>
<dbReference type="Proteomes" id="UP000790347">
    <property type="component" value="Unassembled WGS sequence"/>
</dbReference>
<dbReference type="FunFam" id="1.10.3730.10:FF:000001">
    <property type="entry name" value="Pyrroline-5-carboxylate reductase"/>
    <property type="match status" value="1"/>
</dbReference>
<dbReference type="Gene3D" id="1.10.3730.10">
    <property type="entry name" value="ProC C-terminal domain-like"/>
    <property type="match status" value="1"/>
</dbReference>
<dbReference type="GO" id="GO:0004735">
    <property type="term" value="F:pyrroline-5-carboxylate reductase activity"/>
    <property type="evidence" value="ECO:0007669"/>
    <property type="project" value="TreeGrafter"/>
</dbReference>
<feature type="compositionally biased region" description="Low complexity" evidence="4">
    <location>
        <begin position="130"/>
        <end position="141"/>
    </location>
</feature>
<reference evidence="7" key="2">
    <citation type="journal article" date="2022" name="Res Sq">
        <title>Comparative Genomics Reveals Insights into the Divergent Evolution of Astigmatic Mites and Household Pest Adaptations.</title>
        <authorList>
            <person name="Xiong Q."/>
            <person name="Wan A.T.-Y."/>
            <person name="Liu X.-Y."/>
            <person name="Fung C.S.-H."/>
            <person name="Xiao X."/>
            <person name="Malainual N."/>
            <person name="Hou J."/>
            <person name="Wang L."/>
            <person name="Wang M."/>
            <person name="Yang K."/>
            <person name="Cui Y."/>
            <person name="Leung E."/>
            <person name="Nong W."/>
            <person name="Shin S.-K."/>
            <person name="Au S."/>
            <person name="Jeong K.Y."/>
            <person name="Chew F.T."/>
            <person name="Hui J."/>
            <person name="Leung T.F."/>
            <person name="Tungtrongchitr A."/>
            <person name="Zhong N."/>
            <person name="Liu Z."/>
            <person name="Tsui S."/>
        </authorList>
    </citation>
    <scope>NUCLEOTIDE SEQUENCE</scope>
    <source>
        <strain evidence="7">Derf</strain>
        <tissue evidence="7">Whole organism</tissue>
    </source>
</reference>
<reference evidence="7" key="1">
    <citation type="submission" date="2013-05" db="EMBL/GenBank/DDBJ databases">
        <authorList>
            <person name="Yim A.K.Y."/>
            <person name="Chan T.F."/>
            <person name="Ji K.M."/>
            <person name="Liu X.Y."/>
            <person name="Zhou J.W."/>
            <person name="Li R.Q."/>
            <person name="Yang K.Y."/>
            <person name="Li J."/>
            <person name="Li M."/>
            <person name="Law P.T.W."/>
            <person name="Wu Y.L."/>
            <person name="Cai Z.L."/>
            <person name="Qin H."/>
            <person name="Bao Y."/>
            <person name="Leung R.K.K."/>
            <person name="Ng P.K.S."/>
            <person name="Zou J."/>
            <person name="Zhong X.J."/>
            <person name="Ran P.X."/>
            <person name="Zhong N.S."/>
            <person name="Liu Z.G."/>
            <person name="Tsui S.K.W."/>
        </authorList>
    </citation>
    <scope>NUCLEOTIDE SEQUENCE</scope>
    <source>
        <strain evidence="7">Derf</strain>
        <tissue evidence="7">Whole organism</tissue>
    </source>
</reference>
<dbReference type="Gene3D" id="3.40.50.720">
    <property type="entry name" value="NAD(P)-binding Rossmann-like Domain"/>
    <property type="match status" value="1"/>
</dbReference>
<evidence type="ECO:0000313" key="7">
    <source>
        <dbReference type="EMBL" id="KAH9527218.1"/>
    </source>
</evidence>
<evidence type="ECO:0000256" key="3">
    <source>
        <dbReference type="ARBA" id="ARBA00023002"/>
    </source>
</evidence>
<dbReference type="GO" id="GO:0055129">
    <property type="term" value="P:L-proline biosynthetic process"/>
    <property type="evidence" value="ECO:0007669"/>
    <property type="project" value="TreeGrafter"/>
</dbReference>
<evidence type="ECO:0000256" key="4">
    <source>
        <dbReference type="SAM" id="MobiDB-lite"/>
    </source>
</evidence>
<sequence length="442" mass="47890">MSEQSSSVSNKKEEAADDNAEKSQTAQKSGVETSEKKDAEKSVTGEKSTTEKPAEQNGEKESPSLEQQQPSADKDEQQQGVEGKSSKKSLESESQKDVNDEADEAEGGADEQEAAGGKQDKSTQKEKKTSGSSQGSKPGSGAKRRKGEKVTKQNCRIGFIGAGKMTEMIVKGLIEHSSVPAKQIYIASKTGKNHDHFKQLGCTVTKRNYDIFGKMDCDVVFLCIHGNAIRQCYAHGGLRPMALTTNFIPNQRHPLYILSLIGGVKLDDIKKTLLNPDHPDKYQLEMHRIMLNHSVGYGQGYGSLDVDLDSKYCAQIIRELLTPIARFDFTPENQMDIACALAGCGSAFCYYFLTAISDGAFKKGLNKLKATKIAADALRSASVSLLVSGKNPSDLRDTFASPSGPAIYGIHVLDKDDFPSGISSAVEAAYKRIKELTDNPSS</sequence>
<evidence type="ECO:0000256" key="1">
    <source>
        <dbReference type="ARBA" id="ARBA00005525"/>
    </source>
</evidence>
<dbReference type="SUPFAM" id="SSF51735">
    <property type="entry name" value="NAD(P)-binding Rossmann-fold domains"/>
    <property type="match status" value="1"/>
</dbReference>
<name>A0A922IAH3_DERFA</name>
<dbReference type="InterPro" id="IPR028939">
    <property type="entry name" value="P5C_Rdtase_cat_N"/>
</dbReference>
<feature type="domain" description="Pyrroline-5-carboxylate reductase dimerisation" evidence="6">
    <location>
        <begin position="332"/>
        <end position="436"/>
    </location>
</feature>
<dbReference type="InterPro" id="IPR008927">
    <property type="entry name" value="6-PGluconate_DH-like_C_sf"/>
</dbReference>
<feature type="compositionally biased region" description="Basic and acidic residues" evidence="4">
    <location>
        <begin position="118"/>
        <end position="129"/>
    </location>
</feature>
<proteinExistence type="inferred from homology"/>
<keyword evidence="2" id="KW-0521">NADP</keyword>
<accession>A0A922IAH3</accession>
<feature type="domain" description="Pyrroline-5-carboxylate reductase catalytic N-terminal" evidence="5">
    <location>
        <begin position="156"/>
        <end position="231"/>
    </location>
</feature>
<dbReference type="InterPro" id="IPR029036">
    <property type="entry name" value="P5CR_dimer"/>
</dbReference>